<dbReference type="Pfam" id="PF07992">
    <property type="entry name" value="Pyr_redox_2"/>
    <property type="match status" value="1"/>
</dbReference>
<evidence type="ECO:0000313" key="10">
    <source>
        <dbReference type="EMBL" id="MES1922475.1"/>
    </source>
</evidence>
<dbReference type="InterPro" id="IPR023753">
    <property type="entry name" value="FAD/NAD-binding_dom"/>
</dbReference>
<keyword evidence="5" id="KW-0560">Oxidoreductase</keyword>
<dbReference type="InterPro" id="IPR036188">
    <property type="entry name" value="FAD/NAD-bd_sf"/>
</dbReference>
<evidence type="ECO:0000256" key="5">
    <source>
        <dbReference type="ARBA" id="ARBA00023002"/>
    </source>
</evidence>
<dbReference type="PANTHER" id="PTHR43706">
    <property type="entry name" value="NADH DEHYDROGENASE"/>
    <property type="match status" value="1"/>
</dbReference>
<comment type="catalytic activity">
    <reaction evidence="7">
        <text>a quinone + NADH + H(+) = a quinol + NAD(+)</text>
        <dbReference type="Rhea" id="RHEA:46160"/>
        <dbReference type="ChEBI" id="CHEBI:15378"/>
        <dbReference type="ChEBI" id="CHEBI:24646"/>
        <dbReference type="ChEBI" id="CHEBI:57540"/>
        <dbReference type="ChEBI" id="CHEBI:57945"/>
        <dbReference type="ChEBI" id="CHEBI:132124"/>
        <dbReference type="EC" id="1.6.5.9"/>
    </reaction>
</comment>
<keyword evidence="6" id="KW-0520">NAD</keyword>
<dbReference type="PANTHER" id="PTHR43706:SF47">
    <property type="entry name" value="EXTERNAL NADH-UBIQUINONE OXIDOREDUCTASE 1, MITOCHONDRIAL-RELATED"/>
    <property type="match status" value="1"/>
</dbReference>
<dbReference type="SUPFAM" id="SSF51905">
    <property type="entry name" value="FAD/NAD(P)-binding domain"/>
    <property type="match status" value="1"/>
</dbReference>
<dbReference type="EMBL" id="JBDODL010002909">
    <property type="protein sequence ID" value="MES1922475.1"/>
    <property type="molecule type" value="Genomic_DNA"/>
</dbReference>
<sequence>MFDALFSSGLPSGRRKVVILGSGWAGYSLARRLNKKICEVTMVSPRNHFLFTPLLSTTTVGTLEFRNIIESARRIKNIKYIQASCKSVDADSRTIECANKNVPDTKISVKFDDLVIACGAEANTFNIDGAKENSYFLKQLSDARRIRNRLSEIFEMACYFRHKRHSEP</sequence>
<evidence type="ECO:0000256" key="3">
    <source>
        <dbReference type="ARBA" id="ARBA00022630"/>
    </source>
</evidence>
<evidence type="ECO:0000256" key="2">
    <source>
        <dbReference type="ARBA" id="ARBA00012637"/>
    </source>
</evidence>
<dbReference type="Gene3D" id="3.50.50.100">
    <property type="match status" value="1"/>
</dbReference>
<dbReference type="Proteomes" id="UP001439008">
    <property type="component" value="Unassembled WGS sequence"/>
</dbReference>
<keyword evidence="3" id="KW-0285">Flavoprotein</keyword>
<comment type="caution">
    <text evidence="10">The sequence shown here is derived from an EMBL/GenBank/DDBJ whole genome shotgun (WGS) entry which is preliminary data.</text>
</comment>
<gene>
    <name evidence="10" type="ORF">MHBO_003991</name>
</gene>
<dbReference type="InterPro" id="IPR045024">
    <property type="entry name" value="NDH-2"/>
</dbReference>
<reference evidence="10 11" key="1">
    <citation type="journal article" date="2024" name="BMC Biol.">
        <title>Comparative genomics of Ascetosporea gives new insight into the evolutionary basis for animal parasitism in Rhizaria.</title>
        <authorList>
            <person name="Hiltunen Thoren M."/>
            <person name="Onut-Brannstrom I."/>
            <person name="Alfjorden A."/>
            <person name="Peckova H."/>
            <person name="Swords F."/>
            <person name="Hooper C."/>
            <person name="Holzer A.S."/>
            <person name="Bass D."/>
            <person name="Burki F."/>
        </authorList>
    </citation>
    <scope>NUCLEOTIDE SEQUENCE [LARGE SCALE GENOMIC DNA]</scope>
    <source>
        <strain evidence="10">20-A016</strain>
    </source>
</reference>
<evidence type="ECO:0000256" key="1">
    <source>
        <dbReference type="ARBA" id="ARBA00005272"/>
    </source>
</evidence>
<evidence type="ECO:0000256" key="7">
    <source>
        <dbReference type="ARBA" id="ARBA00047599"/>
    </source>
</evidence>
<dbReference type="EC" id="1.6.5.9" evidence="2"/>
<evidence type="ECO:0000256" key="4">
    <source>
        <dbReference type="ARBA" id="ARBA00022827"/>
    </source>
</evidence>
<dbReference type="PRINTS" id="PR00368">
    <property type="entry name" value="FADPNR"/>
</dbReference>
<protein>
    <recommendedName>
        <fullName evidence="2">NADH:ubiquinone reductase (non-electrogenic)</fullName>
        <ecNumber evidence="2">1.6.5.9</ecNumber>
    </recommendedName>
</protein>
<keyword evidence="11" id="KW-1185">Reference proteome</keyword>
<comment type="catalytic activity">
    <reaction evidence="8">
        <text>a ubiquinone + NADH + H(+) = a ubiquinol + NAD(+)</text>
        <dbReference type="Rhea" id="RHEA:23152"/>
        <dbReference type="Rhea" id="RHEA-COMP:9565"/>
        <dbReference type="Rhea" id="RHEA-COMP:9566"/>
        <dbReference type="ChEBI" id="CHEBI:15378"/>
        <dbReference type="ChEBI" id="CHEBI:16389"/>
        <dbReference type="ChEBI" id="CHEBI:17976"/>
        <dbReference type="ChEBI" id="CHEBI:57540"/>
        <dbReference type="ChEBI" id="CHEBI:57945"/>
    </reaction>
</comment>
<name>A0ABV2AS30_9EUKA</name>
<proteinExistence type="inferred from homology"/>
<feature type="domain" description="FAD/NAD(P)-binding" evidence="9">
    <location>
        <begin position="16"/>
        <end position="151"/>
    </location>
</feature>
<evidence type="ECO:0000256" key="8">
    <source>
        <dbReference type="ARBA" id="ARBA00049010"/>
    </source>
</evidence>
<comment type="similarity">
    <text evidence="1">Belongs to the NADH dehydrogenase family.</text>
</comment>
<organism evidence="10 11">
    <name type="scientific">Bonamia ostreae</name>
    <dbReference type="NCBI Taxonomy" id="126728"/>
    <lineage>
        <taxon>Eukaryota</taxon>
        <taxon>Sar</taxon>
        <taxon>Rhizaria</taxon>
        <taxon>Endomyxa</taxon>
        <taxon>Ascetosporea</taxon>
        <taxon>Haplosporida</taxon>
        <taxon>Bonamia</taxon>
    </lineage>
</organism>
<keyword evidence="4" id="KW-0274">FAD</keyword>
<accession>A0ABV2AS30</accession>
<evidence type="ECO:0000256" key="6">
    <source>
        <dbReference type="ARBA" id="ARBA00023027"/>
    </source>
</evidence>
<evidence type="ECO:0000259" key="9">
    <source>
        <dbReference type="Pfam" id="PF07992"/>
    </source>
</evidence>
<evidence type="ECO:0000313" key="11">
    <source>
        <dbReference type="Proteomes" id="UP001439008"/>
    </source>
</evidence>